<sequence length="2116" mass="225381">MHRFPRRSKLFAVSDRRRRMRLRRLLASALPLPLAITLTQGIPTQPAIAAPAAPAAPAASQPRPKEAADIRSARVAAKLSGLRVEALSERTEDSTTWANPDGSLTSELAGGPVRFKRDDKWVDVDVTFNPRSDGSVESRAHPLGLHVAGGTGAAPRSLTEARATKSRDFLTLGEGDGKITLGWRGNLPNPVADGATATYVDAVPGADLVVEATRTGFEQFVRVNQRPASTDFSYTLPLKAPGLKLTQNKDGGVDIADRKTGKLKAVMPAPVMWDAATDPRTGERTHTAPVGLRLAQRGAEVDLLVTPDAKFLADPATKYPVTVDPSTGYLGNVFDTYVQRGVTTDLSSATELLIGYPGSSNSDGTTKIARSFITWNTAPIADSIVQSARLSLYNNHSWTCQARQWQVWPADQASTSTRWANQPAMLTDPAYHTSTETRGHPDCNNDGYVNADITNLVSVWAGLRSSRSGMGLKAGSETDTTYWKRFNSGNAASNIPKLLVTYNYRPGTAKQLQAGPPYFLHGSAYHVNSVTPTLRYTAGDTNNDKVQGTFEVLDASTNALITRFTSPWTPAGQTASGQVPAGLLTHGKTYKFRVVTYDGTHWDTIGSAYTNFVVDTAAPSAPASLTSTDYPTGQWVRGAGQAGSFTATPPAGTDHQWLEWSLDGITWNRIETAGRANPVTFSVTPAVNGTHGLQVRAVDKADNASQPLTYTFHAGPGGFLTPSDGQRTARRVVLAAESDGARFDRVSFSWRRSSTEAWAPIPLAHVTDAGQPVASWPVPLTNGKNAPLTWNVLDTVSLDGNIELKADFIGPGGSGSTQPLALVVDRNAPGAEDIAAGPGRLNLLTGDFELSGSEATFFGMSMSRTASSRSPAAGVREGQVPIFGPQWVAGIVADRPGAGYTHLTKTSATSLDVIGEDGTPAHFTAGPNGTWVGEPGSESATLTGSFTGQFQLTDAEGNVVTFAKVDPAAPDWQVTESLIAGLDDSTTKVVSEKVVVDGKTMARPKRIIAPTSAVDAATCLAAMTTKGCRALELIYATTTTATPSALGDFAGRVVQVKLWATSPGASGATATTVAQYAYDDAGRLREDWDPRTSPALKTAYTYDAAGRVLSLTPPGQLPWTFTYGNVGGATGGDGMLLKVSRPTLRTGTADQVDGTGTLSVVYNVPLSGARAPYALGASDVRNWGQTDLPTDGTAIFPPDAVPASHHGPDLDANGYKRALVYYLNASGAEVNTSDAAGNIATTEHDRFGNVVRELTAANRARALGMTQADRDELVTLGLWDLTVAQRAELLSTRTTFDREGNEEREVLGPIRTITLANNLSRNGTVVIPAGTAVIARSRTLNEYDVGRPTDGSANIEHQITKETAGAELRQFPGLMADARVSTIGYDWEAGLANLYTHDPAGLAISRRVSHDDQGRVTRAWQPKSADNDAGTTVNTYYTGAGSAPCGGRPEWEGLLCSTGPGGDITGGGSAPAKLPTKTYEYGRHGERTKETTTANGVTTTSTLTYDDAGRQGSLTVTSGIGTAAPVSTSEYDPVSGLLTRTTSPTGGTITRAYDKLGRLVSYTDADAGVTTTTYDSLNRIVQVSDSSPSTVAYSYDLAIDPRGLPTGMTDSVAGVFGARYDRDGDLAEEKLPGGFTVRNQSDPAGAPTSRTYTRDSDGTVVMSDAVTSSVHGQWLSHTGVPGELSTQRYRYDSVGRLVEVNDVLAGTCTRRLYEFDKNSNRTAKKTATGNPGAECPTSGDIVQTHTYDSADRLVDTGYTYDALGRTTALPGGRTVGYFTNDKARELVGNGKRQTWTLDAAHRYRSWTVETNVSGTWQPSQAKLNHYGADGDSPRWTVENGAGDVIRNVTSVSGKLVANTGSSGGTALLLTNLHGDVNLVLPLTGGESPTVVVMDEYGVVAAETKPRYGWLGDRQRNAETVTDMILMGARIYDPGTGRFLSRDPIEGGNSNSYIYPADPINFLDADGQAAVVLLPVAAGTLAVLAVAVIILLVLWVIAYYCYVAGCTIAVPRIRPKVPWPGKLTRKSLTDKRPYIGYMIHYYGRIWKYGISSVGASRPASQISTCNRYYGVSSGCRYTIIRWGLRGWYNARRWEAAQILKYVARHWHCPPGQYDSCR</sequence>
<feature type="region of interest" description="Disordered" evidence="2">
    <location>
        <begin position="1632"/>
        <end position="1655"/>
    </location>
</feature>
<feature type="transmembrane region" description="Helical" evidence="3">
    <location>
        <begin position="1968"/>
        <end position="2001"/>
    </location>
</feature>
<dbReference type="Gene3D" id="2.180.10.10">
    <property type="entry name" value="RHS repeat-associated core"/>
    <property type="match status" value="2"/>
</dbReference>
<evidence type="ECO:0000259" key="4">
    <source>
        <dbReference type="Pfam" id="PF25023"/>
    </source>
</evidence>
<keyword evidence="3" id="KW-0472">Membrane</keyword>
<dbReference type="InterPro" id="IPR031325">
    <property type="entry name" value="RHS_repeat"/>
</dbReference>
<organism evidence="5 6">
    <name type="scientific">Micromonospora pattaloongensis</name>
    <dbReference type="NCBI Taxonomy" id="405436"/>
    <lineage>
        <taxon>Bacteria</taxon>
        <taxon>Bacillati</taxon>
        <taxon>Actinomycetota</taxon>
        <taxon>Actinomycetes</taxon>
        <taxon>Micromonosporales</taxon>
        <taxon>Micromonosporaceae</taxon>
        <taxon>Micromonospora</taxon>
    </lineage>
</organism>
<keyword evidence="3" id="KW-0812">Transmembrane</keyword>
<evidence type="ECO:0000256" key="3">
    <source>
        <dbReference type="SAM" id="Phobius"/>
    </source>
</evidence>
<proteinExistence type="predicted"/>
<gene>
    <name evidence="5" type="ORF">SAMN05444365_11322</name>
</gene>
<dbReference type="InterPro" id="IPR050708">
    <property type="entry name" value="T6SS_VgrG/RHS"/>
</dbReference>
<keyword evidence="1" id="KW-0677">Repeat</keyword>
<dbReference type="NCBIfam" id="NF033679">
    <property type="entry name" value="DNRLRE_dom"/>
    <property type="match status" value="1"/>
</dbReference>
<dbReference type="EMBL" id="FNPH01000013">
    <property type="protein sequence ID" value="SDZ39821.1"/>
    <property type="molecule type" value="Genomic_DNA"/>
</dbReference>
<protein>
    <submittedName>
        <fullName evidence="5">RHS repeat-associated core domain-containing protein</fullName>
    </submittedName>
</protein>
<dbReference type="PANTHER" id="PTHR32305:SF15">
    <property type="entry name" value="PROTEIN RHSA-RELATED"/>
    <property type="match status" value="1"/>
</dbReference>
<evidence type="ECO:0000313" key="5">
    <source>
        <dbReference type="EMBL" id="SDZ39821.1"/>
    </source>
</evidence>
<feature type="domain" description="Teneurin-like YD-shell" evidence="4">
    <location>
        <begin position="1549"/>
        <end position="1700"/>
    </location>
</feature>
<accession>A0A1H3SQJ6</accession>
<dbReference type="PANTHER" id="PTHR32305">
    <property type="match status" value="1"/>
</dbReference>
<evidence type="ECO:0000256" key="2">
    <source>
        <dbReference type="SAM" id="MobiDB-lite"/>
    </source>
</evidence>
<dbReference type="InterPro" id="IPR006530">
    <property type="entry name" value="YD"/>
</dbReference>
<dbReference type="Pfam" id="PF25023">
    <property type="entry name" value="TEN_YD-shell"/>
    <property type="match status" value="1"/>
</dbReference>
<dbReference type="Pfam" id="PF05593">
    <property type="entry name" value="RHS_repeat"/>
    <property type="match status" value="1"/>
</dbReference>
<reference evidence="6" key="1">
    <citation type="submission" date="2016-10" db="EMBL/GenBank/DDBJ databases">
        <authorList>
            <person name="Varghese N."/>
            <person name="Submissions S."/>
        </authorList>
    </citation>
    <scope>NUCLEOTIDE SEQUENCE [LARGE SCALE GENOMIC DNA]</scope>
    <source>
        <strain evidence="6">DSM 45245</strain>
    </source>
</reference>
<evidence type="ECO:0000256" key="1">
    <source>
        <dbReference type="ARBA" id="ARBA00022737"/>
    </source>
</evidence>
<dbReference type="OrthoDB" id="5994822at2"/>
<dbReference type="STRING" id="405436.SAMN05444365_11322"/>
<evidence type="ECO:0000313" key="6">
    <source>
        <dbReference type="Proteomes" id="UP000242415"/>
    </source>
</evidence>
<name>A0A1H3SQJ6_9ACTN</name>
<dbReference type="NCBIfam" id="TIGR01643">
    <property type="entry name" value="YD_repeat_2x"/>
    <property type="match status" value="1"/>
</dbReference>
<dbReference type="InterPro" id="IPR056823">
    <property type="entry name" value="TEN-like_YD-shell"/>
</dbReference>
<keyword evidence="6" id="KW-1185">Reference proteome</keyword>
<keyword evidence="3" id="KW-1133">Transmembrane helix</keyword>
<dbReference type="InterPro" id="IPR022385">
    <property type="entry name" value="Rhs_assc_core"/>
</dbReference>
<dbReference type="NCBIfam" id="TIGR03696">
    <property type="entry name" value="Rhs_assc_core"/>
    <property type="match status" value="1"/>
</dbReference>
<dbReference type="Proteomes" id="UP000242415">
    <property type="component" value="Unassembled WGS sequence"/>
</dbReference>